<feature type="domain" description="HTH tetR-type" evidence="4">
    <location>
        <begin position="25"/>
        <end position="85"/>
    </location>
</feature>
<dbReference type="Gene3D" id="1.10.357.10">
    <property type="entry name" value="Tetracycline Repressor, domain 2"/>
    <property type="match status" value="1"/>
</dbReference>
<feature type="region of interest" description="Disordered" evidence="3">
    <location>
        <begin position="1"/>
        <end position="25"/>
    </location>
</feature>
<dbReference type="Pfam" id="PF14246">
    <property type="entry name" value="TetR_C_7"/>
    <property type="match status" value="1"/>
</dbReference>
<sequence>MSEPISSPVTSSPAVNAGRGRPKDPAKRQAILDAAKNLFLAHGFTGTSMDAVASEAGVSKLTVYNHFSDKETLFTSAIEAKCANVMPVVMFNLEPGAAAAEMLQKIGEAFLQMLYHEDTLKLMRLISAVGSQDQTMANLFFEAGPMRTRGEMIRFLSRARDLGQLQVHDPHRASELFFGMLQGGCTHIQIMLGCSEPPSTQEIAAHVAEVVRVFIRAYQPS</sequence>
<name>A0ABY8NCV0_9GAMM</name>
<evidence type="ECO:0000313" key="5">
    <source>
        <dbReference type="EMBL" id="WGL16239.1"/>
    </source>
</evidence>
<dbReference type="InterPro" id="IPR001647">
    <property type="entry name" value="HTH_TetR"/>
</dbReference>
<dbReference type="PROSITE" id="PS50977">
    <property type="entry name" value="HTH_TETR_2"/>
    <property type="match status" value="1"/>
</dbReference>
<evidence type="ECO:0000256" key="1">
    <source>
        <dbReference type="ARBA" id="ARBA00023125"/>
    </source>
</evidence>
<reference evidence="5 6" key="1">
    <citation type="submission" date="2023-02" db="EMBL/GenBank/DDBJ databases">
        <title>Description and genomic characterization of Microbulbifer bruguierae sp. nov., isolated from the sediment of mangrove plant Bruguiera sexangula.</title>
        <authorList>
            <person name="Long M."/>
        </authorList>
    </citation>
    <scope>NUCLEOTIDE SEQUENCE [LARGE SCALE GENOMIC DNA]</scope>
    <source>
        <strain evidence="5 6">H12</strain>
    </source>
</reference>
<dbReference type="Gene3D" id="1.10.10.60">
    <property type="entry name" value="Homeodomain-like"/>
    <property type="match status" value="1"/>
</dbReference>
<protein>
    <submittedName>
        <fullName evidence="5">TetR/AcrR family transcriptional regulator</fullName>
    </submittedName>
</protein>
<dbReference type="PANTHER" id="PTHR30055:SF146">
    <property type="entry name" value="HTH-TYPE TRANSCRIPTIONAL DUAL REGULATOR CECR"/>
    <property type="match status" value="1"/>
</dbReference>
<dbReference type="Proteomes" id="UP001236500">
    <property type="component" value="Chromosome"/>
</dbReference>
<keyword evidence="6" id="KW-1185">Reference proteome</keyword>
<dbReference type="Pfam" id="PF00440">
    <property type="entry name" value="TetR_N"/>
    <property type="match status" value="1"/>
</dbReference>
<dbReference type="PANTHER" id="PTHR30055">
    <property type="entry name" value="HTH-TYPE TRANSCRIPTIONAL REGULATOR RUTR"/>
    <property type="match status" value="1"/>
</dbReference>
<evidence type="ECO:0000259" key="4">
    <source>
        <dbReference type="PROSITE" id="PS50977"/>
    </source>
</evidence>
<dbReference type="SUPFAM" id="SSF48498">
    <property type="entry name" value="Tetracyclin repressor-like, C-terminal domain"/>
    <property type="match status" value="1"/>
</dbReference>
<dbReference type="PRINTS" id="PR00455">
    <property type="entry name" value="HTHTETR"/>
</dbReference>
<evidence type="ECO:0000256" key="3">
    <source>
        <dbReference type="SAM" id="MobiDB-lite"/>
    </source>
</evidence>
<gene>
    <name evidence="5" type="ORF">PVT68_15900</name>
</gene>
<accession>A0ABY8NCV0</accession>
<dbReference type="InterPro" id="IPR009057">
    <property type="entry name" value="Homeodomain-like_sf"/>
</dbReference>
<dbReference type="InterPro" id="IPR050109">
    <property type="entry name" value="HTH-type_TetR-like_transc_reg"/>
</dbReference>
<dbReference type="InterPro" id="IPR036271">
    <property type="entry name" value="Tet_transcr_reg_TetR-rel_C_sf"/>
</dbReference>
<keyword evidence="1 2" id="KW-0238">DNA-binding</keyword>
<dbReference type="InterPro" id="IPR039536">
    <property type="entry name" value="TetR_C_Proteobacteria"/>
</dbReference>
<proteinExistence type="predicted"/>
<feature type="DNA-binding region" description="H-T-H motif" evidence="2">
    <location>
        <begin position="48"/>
        <end position="67"/>
    </location>
</feature>
<organism evidence="5 6">
    <name type="scientific">Microbulbifer bruguierae</name>
    <dbReference type="NCBI Taxonomy" id="3029061"/>
    <lineage>
        <taxon>Bacteria</taxon>
        <taxon>Pseudomonadati</taxon>
        <taxon>Pseudomonadota</taxon>
        <taxon>Gammaproteobacteria</taxon>
        <taxon>Cellvibrionales</taxon>
        <taxon>Microbulbiferaceae</taxon>
        <taxon>Microbulbifer</taxon>
    </lineage>
</organism>
<evidence type="ECO:0000313" key="6">
    <source>
        <dbReference type="Proteomes" id="UP001236500"/>
    </source>
</evidence>
<dbReference type="SUPFAM" id="SSF46689">
    <property type="entry name" value="Homeodomain-like"/>
    <property type="match status" value="1"/>
</dbReference>
<dbReference type="EMBL" id="CP118605">
    <property type="protein sequence ID" value="WGL16239.1"/>
    <property type="molecule type" value="Genomic_DNA"/>
</dbReference>
<evidence type="ECO:0000256" key="2">
    <source>
        <dbReference type="PROSITE-ProRule" id="PRU00335"/>
    </source>
</evidence>
<dbReference type="RefSeq" id="WP_280319732.1">
    <property type="nucleotide sequence ID" value="NZ_CP118605.1"/>
</dbReference>
<feature type="compositionally biased region" description="Polar residues" evidence="3">
    <location>
        <begin position="1"/>
        <end position="14"/>
    </location>
</feature>